<reference evidence="5 6" key="1">
    <citation type="submission" date="2019-09" db="EMBL/GenBank/DDBJ databases">
        <title>Bird 10,000 Genomes (B10K) Project - Family phase.</title>
        <authorList>
            <person name="Zhang G."/>
        </authorList>
    </citation>
    <scope>NUCLEOTIDE SEQUENCE [LARGE SCALE GENOMIC DNA]</scope>
    <source>
        <strain evidence="5">B10K-DU-003-42</strain>
        <tissue evidence="5">Mixed tissue sample</tissue>
    </source>
</reference>
<protein>
    <submittedName>
        <fullName evidence="5">HV459 protein</fullName>
    </submittedName>
</protein>
<keyword evidence="6" id="KW-1185">Reference proteome</keyword>
<evidence type="ECO:0000256" key="3">
    <source>
        <dbReference type="ARBA" id="ARBA00043265"/>
    </source>
</evidence>
<dbReference type="InterPro" id="IPR013783">
    <property type="entry name" value="Ig-like_fold"/>
</dbReference>
<evidence type="ECO:0000259" key="4">
    <source>
        <dbReference type="PROSITE" id="PS50835"/>
    </source>
</evidence>
<dbReference type="InterPro" id="IPR050199">
    <property type="entry name" value="IgHV"/>
</dbReference>
<dbReference type="GO" id="GO:0019814">
    <property type="term" value="C:immunoglobulin complex"/>
    <property type="evidence" value="ECO:0007669"/>
    <property type="project" value="UniProtKB-KW"/>
</dbReference>
<comment type="caution">
    <text evidence="5">The sequence shown here is derived from an EMBL/GenBank/DDBJ whole genome shotgun (WGS) entry which is preliminary data.</text>
</comment>
<dbReference type="EMBL" id="VZTO01026635">
    <property type="protein sequence ID" value="NXT29660.1"/>
    <property type="molecule type" value="Genomic_DNA"/>
</dbReference>
<proteinExistence type="predicted"/>
<dbReference type="PROSITE" id="PS50835">
    <property type="entry name" value="IG_LIKE"/>
    <property type="match status" value="1"/>
</dbReference>
<evidence type="ECO:0000313" key="6">
    <source>
        <dbReference type="Proteomes" id="UP000536260"/>
    </source>
</evidence>
<dbReference type="Gene3D" id="2.60.40.10">
    <property type="entry name" value="Immunoglobulins"/>
    <property type="match status" value="1"/>
</dbReference>
<dbReference type="Pfam" id="PF07686">
    <property type="entry name" value="V-set"/>
    <property type="match status" value="1"/>
</dbReference>
<dbReference type="InterPro" id="IPR013106">
    <property type="entry name" value="Ig_V-set"/>
</dbReference>
<dbReference type="Proteomes" id="UP000536260">
    <property type="component" value="Unassembled WGS sequence"/>
</dbReference>
<evidence type="ECO:0000256" key="2">
    <source>
        <dbReference type="ARBA" id="ARBA00023130"/>
    </source>
</evidence>
<dbReference type="SUPFAM" id="SSF48726">
    <property type="entry name" value="Immunoglobulin"/>
    <property type="match status" value="1"/>
</dbReference>
<dbReference type="GO" id="GO:0005576">
    <property type="term" value="C:extracellular region"/>
    <property type="evidence" value="ECO:0007669"/>
    <property type="project" value="UniProtKB-ARBA"/>
</dbReference>
<evidence type="ECO:0000256" key="1">
    <source>
        <dbReference type="ARBA" id="ARBA00022859"/>
    </source>
</evidence>
<feature type="non-terminal residue" evidence="5">
    <location>
        <position position="93"/>
    </location>
</feature>
<dbReference type="InterPro" id="IPR007110">
    <property type="entry name" value="Ig-like_dom"/>
</dbReference>
<dbReference type="GO" id="GO:0002250">
    <property type="term" value="P:adaptive immune response"/>
    <property type="evidence" value="ECO:0007669"/>
    <property type="project" value="UniProtKB-KW"/>
</dbReference>
<feature type="domain" description="Ig-like" evidence="4">
    <location>
        <begin position="16"/>
        <end position="93"/>
    </location>
</feature>
<keyword evidence="2" id="KW-1064">Adaptive immunity</keyword>
<evidence type="ECO:0000313" key="5">
    <source>
        <dbReference type="EMBL" id="NXT29660.1"/>
    </source>
</evidence>
<dbReference type="PANTHER" id="PTHR23266">
    <property type="entry name" value="IMMUNOGLOBULIN HEAVY CHAIN"/>
    <property type="match status" value="1"/>
</dbReference>
<name>A0A7L3BI82_9AVES</name>
<feature type="non-terminal residue" evidence="5">
    <location>
        <position position="1"/>
    </location>
</feature>
<keyword evidence="3" id="KW-1280">Immunoglobulin</keyword>
<sequence length="93" mass="10447">SWGNHGLFFVSAAVTGQVALDQHVRELTVRDGDGVTFQCSMSGGSMSSYYMLWYRQGPHGTLDWVYHEGDAYGEGFKDRFKGSLDKSQNRFTL</sequence>
<dbReference type="InterPro" id="IPR036179">
    <property type="entry name" value="Ig-like_dom_sf"/>
</dbReference>
<dbReference type="AlphaFoldDB" id="A0A7L3BI82"/>
<organism evidence="5 6">
    <name type="scientific">Syrrhaptes paradoxus</name>
    <name type="common">Pallas's sandgrouse</name>
    <dbReference type="NCBI Taxonomy" id="302527"/>
    <lineage>
        <taxon>Eukaryota</taxon>
        <taxon>Metazoa</taxon>
        <taxon>Chordata</taxon>
        <taxon>Craniata</taxon>
        <taxon>Vertebrata</taxon>
        <taxon>Euteleostomi</taxon>
        <taxon>Archelosauria</taxon>
        <taxon>Archosauria</taxon>
        <taxon>Dinosauria</taxon>
        <taxon>Saurischia</taxon>
        <taxon>Theropoda</taxon>
        <taxon>Coelurosauria</taxon>
        <taxon>Aves</taxon>
        <taxon>Neognathae</taxon>
        <taxon>Neoaves</taxon>
        <taxon>Columbimorphae</taxon>
        <taxon>Pterocliformes</taxon>
        <taxon>Pteroclidae</taxon>
        <taxon>Syrrhaptes</taxon>
    </lineage>
</organism>
<gene>
    <name evidence="5" type="primary">Ighv459_0</name>
    <name evidence="5" type="ORF">SYRPAR_R14172</name>
</gene>
<keyword evidence="1" id="KW-0391">Immunity</keyword>
<accession>A0A7L3BI82</accession>